<sequence>MNCDPFSLIILLYISIRLKD</sequence>
<reference evidence="2" key="1">
    <citation type="submission" date="2014-09" db="EMBL/GenBank/DDBJ databases">
        <authorList>
            <person name="Mudge J."/>
            <person name="Ramaraj T."/>
            <person name="Lindquist I.E."/>
            <person name="Bharti A.K."/>
            <person name="Sundararajan A."/>
            <person name="Cameron C.T."/>
            <person name="Woodward J.E."/>
            <person name="May G.D."/>
            <person name="Brubaker C."/>
            <person name="Broadhvest J."/>
            <person name="Wilkins T.A."/>
        </authorList>
    </citation>
    <scope>NUCLEOTIDE SEQUENCE</scope>
    <source>
        <strain evidence="2">cv. AKA8401</strain>
    </source>
</reference>
<proteinExistence type="predicted"/>
<accession>A0A0B0NV50</accession>
<evidence type="ECO:0000313" key="1">
    <source>
        <dbReference type="EMBL" id="KHG18363.1"/>
    </source>
</evidence>
<name>A0A0B0NV50_GOSAR</name>
<evidence type="ECO:0000313" key="2">
    <source>
        <dbReference type="Proteomes" id="UP000032142"/>
    </source>
</evidence>
<organism evidence="1 2">
    <name type="scientific">Gossypium arboreum</name>
    <name type="common">Tree cotton</name>
    <name type="synonym">Gossypium nanking</name>
    <dbReference type="NCBI Taxonomy" id="29729"/>
    <lineage>
        <taxon>Eukaryota</taxon>
        <taxon>Viridiplantae</taxon>
        <taxon>Streptophyta</taxon>
        <taxon>Embryophyta</taxon>
        <taxon>Tracheophyta</taxon>
        <taxon>Spermatophyta</taxon>
        <taxon>Magnoliopsida</taxon>
        <taxon>eudicotyledons</taxon>
        <taxon>Gunneridae</taxon>
        <taxon>Pentapetalae</taxon>
        <taxon>rosids</taxon>
        <taxon>malvids</taxon>
        <taxon>Malvales</taxon>
        <taxon>Malvaceae</taxon>
        <taxon>Malvoideae</taxon>
        <taxon>Gossypium</taxon>
    </lineage>
</organism>
<dbReference type="Proteomes" id="UP000032142">
    <property type="component" value="Unassembled WGS sequence"/>
</dbReference>
<gene>
    <name evidence="1" type="ORF">F383_20948</name>
</gene>
<keyword evidence="2" id="KW-1185">Reference proteome</keyword>
<protein>
    <submittedName>
        <fullName evidence="1">Uncharacterized protein</fullName>
    </submittedName>
</protein>
<dbReference type="AlphaFoldDB" id="A0A0B0NV50"/>
<dbReference type="EMBL" id="KN410440">
    <property type="protein sequence ID" value="KHG18363.1"/>
    <property type="molecule type" value="Genomic_DNA"/>
</dbReference>